<dbReference type="InterPro" id="IPR032347">
    <property type="entry name" value="DUF4864"/>
</dbReference>
<accession>A0A5R9J8H4</accession>
<sequence>MRWTLGLLLLLAAPPSLVAPGLIAPAWADPVPDADRDAIRGVITAQIQAFRRNDGPAAYSYAAPGIRAHFPDAPHFLAMVRSAYPSVFRQRSYSFGTLEPDPAEAGILVQKVVFFATDGGASQALYSMQHEPDGRWLIAGCALITNGRVEM</sequence>
<dbReference type="SUPFAM" id="SSF54427">
    <property type="entry name" value="NTF2-like"/>
    <property type="match status" value="1"/>
</dbReference>
<dbReference type="AlphaFoldDB" id="A0A5R9J8H4"/>
<evidence type="ECO:0000313" key="2">
    <source>
        <dbReference type="EMBL" id="TLU73093.1"/>
    </source>
</evidence>
<feature type="signal peptide" evidence="1">
    <location>
        <begin position="1"/>
        <end position="18"/>
    </location>
</feature>
<keyword evidence="1" id="KW-0732">Signal</keyword>
<reference evidence="2 3" key="1">
    <citation type="submission" date="2019-05" db="EMBL/GenBank/DDBJ databases">
        <authorList>
            <person name="Pankratov T."/>
            <person name="Grouzdev D."/>
        </authorList>
    </citation>
    <scope>NUCLEOTIDE SEQUENCE [LARGE SCALE GENOMIC DNA]</scope>
    <source>
        <strain evidence="2 3">KEBCLARHB70R</strain>
    </source>
</reference>
<evidence type="ECO:0000313" key="3">
    <source>
        <dbReference type="Proteomes" id="UP000305654"/>
    </source>
</evidence>
<dbReference type="OrthoDB" id="9130422at2"/>
<dbReference type="Proteomes" id="UP000305654">
    <property type="component" value="Unassembled WGS sequence"/>
</dbReference>
<proteinExistence type="predicted"/>
<feature type="chain" id="PRO_5024323319" evidence="1">
    <location>
        <begin position="19"/>
        <end position="151"/>
    </location>
</feature>
<protein>
    <submittedName>
        <fullName evidence="2">DUF4864 domain-containing protein</fullName>
    </submittedName>
</protein>
<dbReference type="InterPro" id="IPR032710">
    <property type="entry name" value="NTF2-like_dom_sf"/>
</dbReference>
<name>A0A5R9J8H4_9PROT</name>
<organism evidence="2 3">
    <name type="scientific">Lichenicoccus roseus</name>
    <dbReference type="NCBI Taxonomy" id="2683649"/>
    <lineage>
        <taxon>Bacteria</taxon>
        <taxon>Pseudomonadati</taxon>
        <taxon>Pseudomonadota</taxon>
        <taxon>Alphaproteobacteria</taxon>
        <taxon>Acetobacterales</taxon>
        <taxon>Acetobacteraceae</taxon>
        <taxon>Lichenicoccus</taxon>
    </lineage>
</organism>
<evidence type="ECO:0000256" key="1">
    <source>
        <dbReference type="SAM" id="SignalP"/>
    </source>
</evidence>
<keyword evidence="3" id="KW-1185">Reference proteome</keyword>
<dbReference type="RefSeq" id="WP_138325166.1">
    <property type="nucleotide sequence ID" value="NZ_VCDI01000002.1"/>
</dbReference>
<comment type="caution">
    <text evidence="2">The sequence shown here is derived from an EMBL/GenBank/DDBJ whole genome shotgun (WGS) entry which is preliminary data.</text>
</comment>
<dbReference type="Pfam" id="PF16156">
    <property type="entry name" value="DUF4864"/>
    <property type="match status" value="1"/>
</dbReference>
<dbReference type="EMBL" id="VCDI01000002">
    <property type="protein sequence ID" value="TLU73093.1"/>
    <property type="molecule type" value="Genomic_DNA"/>
</dbReference>
<gene>
    <name evidence="2" type="ORF">FE263_06565</name>
</gene>